<comment type="cofactor">
    <cofactor evidence="1">
        <name>Fe(2+)</name>
        <dbReference type="ChEBI" id="CHEBI:29033"/>
    </cofactor>
</comment>
<feature type="transmembrane region" description="Helical" evidence="18">
    <location>
        <begin position="657"/>
        <end position="683"/>
    </location>
</feature>
<dbReference type="NCBIfam" id="TIGR02410">
    <property type="entry name" value="carnitine_TMLD"/>
    <property type="match status" value="1"/>
</dbReference>
<dbReference type="Gene3D" id="3.40.50.1820">
    <property type="entry name" value="alpha/beta hydrolase"/>
    <property type="match status" value="1"/>
</dbReference>
<evidence type="ECO:0000256" key="15">
    <source>
        <dbReference type="ARBA" id="ARBA00023002"/>
    </source>
</evidence>
<comment type="similarity">
    <text evidence="4 18">Belongs to the GPI inositol-deacylase family.</text>
</comment>
<keyword evidence="7 18" id="KW-0812">Transmembrane</keyword>
<dbReference type="GO" id="GO:0050185">
    <property type="term" value="F:phosphatidylinositol deacylase activity"/>
    <property type="evidence" value="ECO:0007669"/>
    <property type="project" value="TreeGrafter"/>
</dbReference>
<feature type="transmembrane region" description="Helical" evidence="18">
    <location>
        <begin position="766"/>
        <end position="788"/>
    </location>
</feature>
<dbReference type="FunFam" id="3.60.130.10:FF:000001">
    <property type="entry name" value="Trimethyllysine dioxygenase, mitochondrial"/>
    <property type="match status" value="1"/>
</dbReference>
<feature type="domain" description="GPI inositol-deacylase PGAP1-like alpha/beta" evidence="21">
    <location>
        <begin position="95"/>
        <end position="320"/>
    </location>
</feature>
<dbReference type="SUPFAM" id="SSF51197">
    <property type="entry name" value="Clavaminate synthase-like"/>
    <property type="match status" value="1"/>
</dbReference>
<dbReference type="SUPFAM" id="SSF53474">
    <property type="entry name" value="alpha/beta-Hydrolases"/>
    <property type="match status" value="1"/>
</dbReference>
<feature type="domain" description="Gamma-butyrobetaine hydroxylase-like N-terminal" evidence="20">
    <location>
        <begin position="838"/>
        <end position="919"/>
    </location>
</feature>
<keyword evidence="13 23" id="KW-0223">Dioxygenase</keyword>
<keyword evidence="17 18" id="KW-0472">Membrane</keyword>
<evidence type="ECO:0000256" key="5">
    <source>
        <dbReference type="ARBA" id="ARBA00008654"/>
    </source>
</evidence>
<dbReference type="InterPro" id="IPR012908">
    <property type="entry name" value="PGAP1-ab_dom-like"/>
</dbReference>
<evidence type="ECO:0000256" key="7">
    <source>
        <dbReference type="ARBA" id="ARBA00022692"/>
    </source>
</evidence>
<feature type="domain" description="TauD/TfdA-like" evidence="19">
    <location>
        <begin position="971"/>
        <end position="1197"/>
    </location>
</feature>
<reference evidence="23" key="3">
    <citation type="submission" date="2024-01" db="EMBL/GenBank/DDBJ databases">
        <authorList>
            <person name="Coelho M.A."/>
            <person name="David-Palma M."/>
            <person name="Shea T."/>
            <person name="Sun S."/>
            <person name="Cuomo C.A."/>
            <person name="Heitman J."/>
        </authorList>
    </citation>
    <scope>NUCLEOTIDE SEQUENCE</scope>
    <source>
        <strain evidence="23">CBS 7841</strain>
    </source>
</reference>
<evidence type="ECO:0000256" key="18">
    <source>
        <dbReference type="RuleBase" id="RU365011"/>
    </source>
</evidence>
<keyword evidence="15" id="KW-0560">Oxidoreductase</keyword>
<comment type="function">
    <text evidence="18">Involved in inositol deacylation of GPI-anchored proteins which plays important roles in the quality control and ER-associated degradation of GPI-anchored proteins.</text>
</comment>
<feature type="domain" description="GPI inositol-deacylase transmembrane" evidence="22">
    <location>
        <begin position="542"/>
        <end position="784"/>
    </location>
</feature>
<dbReference type="Gene3D" id="3.30.2020.30">
    <property type="match status" value="1"/>
</dbReference>
<evidence type="ECO:0000256" key="16">
    <source>
        <dbReference type="ARBA" id="ARBA00023004"/>
    </source>
</evidence>
<dbReference type="Pfam" id="PF06155">
    <property type="entry name" value="GBBH-like_N"/>
    <property type="match status" value="1"/>
</dbReference>
<evidence type="ECO:0000256" key="12">
    <source>
        <dbReference type="ARBA" id="ARBA00022927"/>
    </source>
</evidence>
<evidence type="ECO:0000256" key="14">
    <source>
        <dbReference type="ARBA" id="ARBA00022989"/>
    </source>
</evidence>
<keyword evidence="9 18" id="KW-0378">Hydrolase</keyword>
<dbReference type="GO" id="GO:0050353">
    <property type="term" value="F:trimethyllysine dioxygenase activity"/>
    <property type="evidence" value="ECO:0007669"/>
    <property type="project" value="InterPro"/>
</dbReference>
<dbReference type="Pfam" id="PF25140">
    <property type="entry name" value="PGAP1_TMD"/>
    <property type="match status" value="1"/>
</dbReference>
<keyword evidence="12 18" id="KW-0653">Protein transport</keyword>
<evidence type="ECO:0000256" key="17">
    <source>
        <dbReference type="ARBA" id="ARBA00023136"/>
    </source>
</evidence>
<dbReference type="InterPro" id="IPR042098">
    <property type="entry name" value="TauD-like_sf"/>
</dbReference>
<dbReference type="InterPro" id="IPR003819">
    <property type="entry name" value="TauD/TfdA-like"/>
</dbReference>
<comment type="subcellular location">
    <subcellularLocation>
        <location evidence="3">Endoplasmic reticulum membrane</location>
        <topology evidence="3">Multi-pass membrane protein</topology>
    </subcellularLocation>
</comment>
<dbReference type="GO" id="GO:0045329">
    <property type="term" value="P:carnitine biosynthetic process"/>
    <property type="evidence" value="ECO:0007669"/>
    <property type="project" value="UniProtKB-KW"/>
</dbReference>
<evidence type="ECO:0000256" key="9">
    <source>
        <dbReference type="ARBA" id="ARBA00022801"/>
    </source>
</evidence>
<reference evidence="23" key="1">
    <citation type="submission" date="2016-06" db="EMBL/GenBank/DDBJ databases">
        <authorList>
            <person name="Cuomo C."/>
            <person name="Litvintseva A."/>
            <person name="Heitman J."/>
            <person name="Chen Y."/>
            <person name="Sun S."/>
            <person name="Springer D."/>
            <person name="Dromer F."/>
            <person name="Young S."/>
            <person name="Zeng Q."/>
            <person name="Chapman S."/>
            <person name="Gujja S."/>
            <person name="Saif S."/>
            <person name="Birren B."/>
        </authorList>
    </citation>
    <scope>NUCLEOTIDE SEQUENCE</scope>
    <source>
        <strain evidence="23">CBS 7841</strain>
    </source>
</reference>
<evidence type="ECO:0000256" key="13">
    <source>
        <dbReference type="ARBA" id="ARBA00022964"/>
    </source>
</evidence>
<organism evidence="23 24">
    <name type="scientific">Cryptococcus depauperatus CBS 7841</name>
    <dbReference type="NCBI Taxonomy" id="1295531"/>
    <lineage>
        <taxon>Eukaryota</taxon>
        <taxon>Fungi</taxon>
        <taxon>Dikarya</taxon>
        <taxon>Basidiomycota</taxon>
        <taxon>Agaricomycotina</taxon>
        <taxon>Tremellomycetes</taxon>
        <taxon>Tremellales</taxon>
        <taxon>Cryptococcaceae</taxon>
        <taxon>Cryptococcus</taxon>
    </lineage>
</organism>
<evidence type="ECO:0000259" key="22">
    <source>
        <dbReference type="Pfam" id="PF25140"/>
    </source>
</evidence>
<feature type="transmembrane region" description="Helical" evidence="18">
    <location>
        <begin position="695"/>
        <end position="716"/>
    </location>
</feature>
<dbReference type="InterPro" id="IPR010376">
    <property type="entry name" value="GBBH-like_N"/>
</dbReference>
<dbReference type="FunFam" id="3.30.2020.30:FF:000002">
    <property type="entry name" value="Putative gamma-butyrobetaine dioxygenase"/>
    <property type="match status" value="1"/>
</dbReference>
<dbReference type="InterPro" id="IPR038492">
    <property type="entry name" value="GBBH-like_N_sf"/>
</dbReference>
<dbReference type="RefSeq" id="XP_066068461.1">
    <property type="nucleotide sequence ID" value="XM_066212364.1"/>
</dbReference>
<accession>A0AAJ8JSW8</accession>
<keyword evidence="24" id="KW-1185">Reference proteome</keyword>
<feature type="transmembrane region" description="Helical" evidence="18">
    <location>
        <begin position="24"/>
        <end position="43"/>
    </location>
</feature>
<evidence type="ECO:0000313" key="24">
    <source>
        <dbReference type="Proteomes" id="UP000094043"/>
    </source>
</evidence>
<name>A0AAJ8JSW8_9TREE</name>
<sequence length="1230" mass="139251">MAMKFTKTQHNSEDKRSHCYERSFSRVSLVYALLTIAASWLVYHSYEIDQNLSGSWGCEMSWMSPSYKQLEWSEKQSDPYNLYLYREQGLDIESHLSGHPILFIPGNAGSYQQVRSIASSAAKQFHEQNGINHNTRYNKKVDFFTVDFNEDFSALHAQTLRYQADYVCRCIRRIFLEYEHLEDHERPSKVTLLGHSMGGVVARLAADSEMSNLIDIIVTMSTPHLVPPIPFEYDMDSIYTEIDERRQSENHPPLISLCGGVSDTQVASDYCSLPQETTSNSRDLAVFTTGIPVVWTGVDHQAMVWCRQICSRITHMLFEMLQHPARSRKMAVARKWLLEDQYNQISSQASVPVNTVFPIMSQNMTILGKYGNGGEYRVKQCRDDFICENVSPTIHMFPYPVNPIAPFPFPGEGTKSDEVMIAMDLNLISSSGTIVIESSAIDWTVSGEKVSHIIHGHMWKSAVTHSHLLFPSFVMSSLSTYIVEVELGQCEGDRPVIRHYTIPASALKKSTYESRYYPFTNSSILLHSHSSSIPFTSFQGQKGEFPHFDRALQAIALNWSPGIVAALCLGALIQSTLASFPIAPTILIGTVELIHLPLVAILAIWSLGLVFLLYAVASVFLWLQKMMLSQLWWTKATSEELANTDSYRLPRIVAPSVILTLTAYFTLPYQVVFVIAFGITWAAITSITKKSTVSLRVVSIAMFMLFWLPFNVPILFVWARHMWMKWENPLHIDCNLLYVTTLAVEVVSSLNNSITTVTRRPVQLELYQWILVTLITINFFFGIRGISWKCYSLQTLKNQPAALSSHRRTLYNALTLLKPAQFHQDIAFSSSKSLPNVHINQSAITVQWSDGRKSEFDHYFLFDHCRCNRCFYRPTKQRLKTLSEVSTKVHPISTSVDDNGLHIVWSVPGHTSFFPFTFLEKSAYNPPFVDHTKPVKVRTLWNSSVATTPPTVLYEDIMDEQADKSGLSLLRVLDQVYDYGCCFIDNVPQTEKATKNLIELIAPIRQTHYGGFWSFTADLSHGDLAYSAQALPAHTDTTYFTDPAGLQIFHLLSHPHPGSGGKTLLVDGFYTASLLSASYPNHYSILSKVGVPYHASGTPGNLLRPQVCSPVFTHDERGRLAQVRWNNEDRGVLGQGWTSKELQQWYQAAKKYEELVNSDDAQYWVKLRPGTVLVIDNWRVMHGRSAFTGSRTMCGAYVGADDWQSRRRVLANLYAGPKSDFKDDLWTVGW</sequence>
<dbReference type="PANTHER" id="PTHR15495">
    <property type="entry name" value="NEGATIVE REGULATOR OF VESICLE FORMATION-RELATED"/>
    <property type="match status" value="1"/>
</dbReference>
<proteinExistence type="inferred from homology"/>
<keyword evidence="10 18" id="KW-0256">Endoplasmic reticulum</keyword>
<evidence type="ECO:0000256" key="11">
    <source>
        <dbReference type="ARBA" id="ARBA00022873"/>
    </source>
</evidence>
<comment type="caution">
    <text evidence="18">Lacks conserved residue(s) required for the propagation of feature annotation.</text>
</comment>
<keyword evidence="6 18" id="KW-0813">Transport</keyword>
<evidence type="ECO:0000256" key="4">
    <source>
        <dbReference type="ARBA" id="ARBA00006931"/>
    </source>
</evidence>
<dbReference type="GeneID" id="91087167"/>
<keyword evidence="16" id="KW-0408">Iron</keyword>
<evidence type="ECO:0000256" key="3">
    <source>
        <dbReference type="ARBA" id="ARBA00004477"/>
    </source>
</evidence>
<dbReference type="Pfam" id="PF02668">
    <property type="entry name" value="TauD"/>
    <property type="match status" value="1"/>
</dbReference>
<dbReference type="InterPro" id="IPR039529">
    <property type="entry name" value="PGAP1/BST1"/>
</dbReference>
<dbReference type="GO" id="GO:0006505">
    <property type="term" value="P:GPI anchor metabolic process"/>
    <property type="evidence" value="ECO:0007669"/>
    <property type="project" value="TreeGrafter"/>
</dbReference>
<evidence type="ECO:0000313" key="23">
    <source>
        <dbReference type="EMBL" id="WVN87761.1"/>
    </source>
</evidence>
<dbReference type="InterPro" id="IPR012776">
    <property type="entry name" value="Trimethyllysine_dOase"/>
</dbReference>
<keyword evidence="14 18" id="KW-1133">Transmembrane helix</keyword>
<dbReference type="GO" id="GO:0006888">
    <property type="term" value="P:endoplasmic reticulum to Golgi vesicle-mediated transport"/>
    <property type="evidence" value="ECO:0007669"/>
    <property type="project" value="TreeGrafter"/>
</dbReference>
<comment type="similarity">
    <text evidence="5">Belongs to the gamma-BBH/TMLD family.</text>
</comment>
<evidence type="ECO:0000256" key="1">
    <source>
        <dbReference type="ARBA" id="ARBA00001954"/>
    </source>
</evidence>
<evidence type="ECO:0000259" key="21">
    <source>
        <dbReference type="Pfam" id="PF07819"/>
    </source>
</evidence>
<evidence type="ECO:0000256" key="8">
    <source>
        <dbReference type="ARBA" id="ARBA00022723"/>
    </source>
</evidence>
<evidence type="ECO:0000256" key="10">
    <source>
        <dbReference type="ARBA" id="ARBA00022824"/>
    </source>
</evidence>
<dbReference type="CDD" id="cd00250">
    <property type="entry name" value="CAS_like"/>
    <property type="match status" value="1"/>
</dbReference>
<dbReference type="Proteomes" id="UP000094043">
    <property type="component" value="Chromosome 3"/>
</dbReference>
<dbReference type="GO" id="GO:0005789">
    <property type="term" value="C:endoplasmic reticulum membrane"/>
    <property type="evidence" value="ECO:0007669"/>
    <property type="project" value="UniProtKB-SubCell"/>
</dbReference>
<evidence type="ECO:0000259" key="19">
    <source>
        <dbReference type="Pfam" id="PF02668"/>
    </source>
</evidence>
<protein>
    <recommendedName>
        <fullName evidence="18">GPI inositol-deacylase</fullName>
        <ecNumber evidence="18">3.1.-.-</ecNumber>
    </recommendedName>
</protein>
<dbReference type="PANTHER" id="PTHR15495:SF7">
    <property type="entry name" value="GPI INOSITOL-DEACYLASE"/>
    <property type="match status" value="1"/>
</dbReference>
<evidence type="ECO:0000256" key="2">
    <source>
        <dbReference type="ARBA" id="ARBA00001961"/>
    </source>
</evidence>
<feature type="transmembrane region" description="Helical" evidence="18">
    <location>
        <begin position="599"/>
        <end position="623"/>
    </location>
</feature>
<evidence type="ECO:0000259" key="20">
    <source>
        <dbReference type="Pfam" id="PF06155"/>
    </source>
</evidence>
<dbReference type="EMBL" id="CP143786">
    <property type="protein sequence ID" value="WVN87761.1"/>
    <property type="molecule type" value="Genomic_DNA"/>
</dbReference>
<dbReference type="AlphaFoldDB" id="A0AAJ8JSW8"/>
<dbReference type="Gene3D" id="3.60.130.10">
    <property type="entry name" value="Clavaminate synthase-like"/>
    <property type="match status" value="1"/>
</dbReference>
<dbReference type="InterPro" id="IPR029058">
    <property type="entry name" value="AB_hydrolase_fold"/>
</dbReference>
<dbReference type="EC" id="3.1.-.-" evidence="18"/>
<dbReference type="Pfam" id="PF07819">
    <property type="entry name" value="PGAP1"/>
    <property type="match status" value="1"/>
</dbReference>
<keyword evidence="8" id="KW-0479">Metal-binding</keyword>
<dbReference type="KEGG" id="cdep:91087167"/>
<gene>
    <name evidence="23" type="ORF">L203_102956</name>
</gene>
<comment type="cofactor">
    <cofactor evidence="2">
        <name>L-ascorbate</name>
        <dbReference type="ChEBI" id="CHEBI:38290"/>
    </cofactor>
</comment>
<dbReference type="GO" id="GO:0005506">
    <property type="term" value="F:iron ion binding"/>
    <property type="evidence" value="ECO:0007669"/>
    <property type="project" value="InterPro"/>
</dbReference>
<dbReference type="GO" id="GO:0015031">
    <property type="term" value="P:protein transport"/>
    <property type="evidence" value="ECO:0007669"/>
    <property type="project" value="UniProtKB-KW"/>
</dbReference>
<evidence type="ECO:0000256" key="6">
    <source>
        <dbReference type="ARBA" id="ARBA00022448"/>
    </source>
</evidence>
<dbReference type="InterPro" id="IPR056824">
    <property type="entry name" value="PGAP1_TMD"/>
</dbReference>
<reference evidence="23" key="2">
    <citation type="journal article" date="2022" name="Elife">
        <title>Obligate sexual reproduction of a homothallic fungus closely related to the Cryptococcus pathogenic species complex.</title>
        <authorList>
            <person name="Passer A.R."/>
            <person name="Clancey S.A."/>
            <person name="Shea T."/>
            <person name="David-Palma M."/>
            <person name="Averette A.F."/>
            <person name="Boekhout T."/>
            <person name="Porcel B.M."/>
            <person name="Nowrousian M."/>
            <person name="Cuomo C.A."/>
            <person name="Sun S."/>
            <person name="Heitman J."/>
            <person name="Coelho M.A."/>
        </authorList>
    </citation>
    <scope>NUCLEOTIDE SEQUENCE</scope>
    <source>
        <strain evidence="23">CBS 7841</strain>
    </source>
</reference>
<keyword evidence="11" id="KW-0124">Carnitine biosynthesis</keyword>